<evidence type="ECO:0000256" key="1">
    <source>
        <dbReference type="SAM" id="Phobius"/>
    </source>
</evidence>
<keyword evidence="1" id="KW-1133">Transmembrane helix</keyword>
<name>A0A1M5VVW2_9BACT</name>
<organism evidence="2 3">
    <name type="scientific">Chryseolinea serpens</name>
    <dbReference type="NCBI Taxonomy" id="947013"/>
    <lineage>
        <taxon>Bacteria</taxon>
        <taxon>Pseudomonadati</taxon>
        <taxon>Bacteroidota</taxon>
        <taxon>Cytophagia</taxon>
        <taxon>Cytophagales</taxon>
        <taxon>Fulvivirgaceae</taxon>
        <taxon>Chryseolinea</taxon>
    </lineage>
</organism>
<proteinExistence type="predicted"/>
<feature type="transmembrane region" description="Helical" evidence="1">
    <location>
        <begin position="55"/>
        <end position="74"/>
    </location>
</feature>
<dbReference type="Proteomes" id="UP000184212">
    <property type="component" value="Unassembled WGS sequence"/>
</dbReference>
<evidence type="ECO:0000313" key="3">
    <source>
        <dbReference type="Proteomes" id="UP000184212"/>
    </source>
</evidence>
<protein>
    <submittedName>
        <fullName evidence="2">Uncharacterized protein</fullName>
    </submittedName>
</protein>
<reference evidence="2 3" key="1">
    <citation type="submission" date="2016-11" db="EMBL/GenBank/DDBJ databases">
        <authorList>
            <person name="Jaros S."/>
            <person name="Januszkiewicz K."/>
            <person name="Wedrychowicz H."/>
        </authorList>
    </citation>
    <scope>NUCLEOTIDE SEQUENCE [LARGE SCALE GENOMIC DNA]</scope>
    <source>
        <strain evidence="2 3">DSM 24574</strain>
    </source>
</reference>
<keyword evidence="1" id="KW-0472">Membrane</keyword>
<keyword evidence="3" id="KW-1185">Reference proteome</keyword>
<dbReference type="AlphaFoldDB" id="A0A1M5VVW2"/>
<gene>
    <name evidence="2" type="ORF">SAMN04488109_5457</name>
</gene>
<keyword evidence="1" id="KW-0812">Transmembrane</keyword>
<feature type="transmembrane region" description="Helical" evidence="1">
    <location>
        <begin position="30"/>
        <end position="49"/>
    </location>
</feature>
<sequence length="142" mass="16313">MGLSDKDMEAKIKHLEFIQAVITRLNTNSFAIKGWAITLIASLFALAAANANVKFIYAIFVIIPPFWILDGFYLSTEKKFRGLYNQVRNVNHTVIDFSMDISEFKKPEDSWRRCLFASTVWIVHGGLLMITLLATYILFWSE</sequence>
<dbReference type="STRING" id="947013.SAMN04488109_5457"/>
<accession>A0A1M5VVW2</accession>
<evidence type="ECO:0000313" key="2">
    <source>
        <dbReference type="EMBL" id="SHH79376.1"/>
    </source>
</evidence>
<dbReference type="EMBL" id="FQWQ01000004">
    <property type="protein sequence ID" value="SHH79376.1"/>
    <property type="molecule type" value="Genomic_DNA"/>
</dbReference>
<feature type="transmembrane region" description="Helical" evidence="1">
    <location>
        <begin position="114"/>
        <end position="139"/>
    </location>
</feature>